<protein>
    <recommendedName>
        <fullName evidence="2">Terminase small subunit</fullName>
    </recommendedName>
</protein>
<organism evidence="1">
    <name type="scientific">Dulem virus 42</name>
    <dbReference type="NCBI Taxonomy" id="3145760"/>
    <lineage>
        <taxon>Viruses</taxon>
        <taxon>Duplodnaviria</taxon>
        <taxon>Heunggongvirae</taxon>
        <taxon>Uroviricota</taxon>
        <taxon>Caudoviricetes</taxon>
    </lineage>
</organism>
<name>A0AAU8BBV9_9CAUD</name>
<proteinExistence type="predicted"/>
<dbReference type="EMBL" id="PP511876">
    <property type="protein sequence ID" value="XCD08442.1"/>
    <property type="molecule type" value="Genomic_DNA"/>
</dbReference>
<accession>A0AAU8BBV9</accession>
<sequence length="187" mass="21176">MNKKSTTLDSASIINIRNKYCITKTKYWRIIKTENVISASAKKAGMGSGFDLKALHNQILQMSENLIKIKLMLNAINNAPSDTDKATFNYEEAKKTHYYNIYKACELKEQLAHWEEILKKHTINPAAKAKAGAKGTGKIETFSSAKITSIKKKLQLEINAIDKKIEDFNNKMTIEIDDDQISKEIAY</sequence>
<reference evidence="1" key="1">
    <citation type="submission" date="2024-03" db="EMBL/GenBank/DDBJ databases">
        <title>Diverse circular DNA viruses in blood, oral, and fecal samples of captive lemurs.</title>
        <authorList>
            <person name="Paietta E.N."/>
            <person name="Kraberger S."/>
            <person name="Lund M.C."/>
            <person name="Custer J.M."/>
            <person name="Vargas K.M."/>
            <person name="Ehmke E.E."/>
            <person name="Yoder A.D."/>
            <person name="Varsani A."/>
        </authorList>
    </citation>
    <scope>NUCLEOTIDE SEQUENCE</scope>
    <source>
        <strain evidence="1">Duke_30FF_63</strain>
    </source>
</reference>
<evidence type="ECO:0008006" key="2">
    <source>
        <dbReference type="Google" id="ProtNLM"/>
    </source>
</evidence>
<evidence type="ECO:0000313" key="1">
    <source>
        <dbReference type="EMBL" id="XCD08442.1"/>
    </source>
</evidence>